<dbReference type="Gene3D" id="1.10.1740.10">
    <property type="match status" value="1"/>
</dbReference>
<dbReference type="KEGG" id="fuv:JR347_07615"/>
<dbReference type="PANTHER" id="PTHR43133">
    <property type="entry name" value="RNA POLYMERASE ECF-TYPE SIGMA FACTO"/>
    <property type="match status" value="1"/>
</dbReference>
<keyword evidence="2 6" id="KW-0805">Transcription regulation</keyword>
<protein>
    <recommendedName>
        <fullName evidence="6">RNA polymerase sigma factor</fullName>
    </recommendedName>
</protein>
<evidence type="ECO:0000256" key="3">
    <source>
        <dbReference type="ARBA" id="ARBA00023082"/>
    </source>
</evidence>
<gene>
    <name evidence="9" type="ORF">JR347_07615</name>
</gene>
<accession>A0A974WIR9</accession>
<dbReference type="InterPro" id="IPR000838">
    <property type="entry name" value="RNA_pol_sigma70_ECF_CS"/>
</dbReference>
<comment type="similarity">
    <text evidence="1 6">Belongs to the sigma-70 factor family. ECF subfamily.</text>
</comment>
<dbReference type="GO" id="GO:0003677">
    <property type="term" value="F:DNA binding"/>
    <property type="evidence" value="ECO:0007669"/>
    <property type="project" value="UniProtKB-KW"/>
</dbReference>
<dbReference type="PROSITE" id="PS01063">
    <property type="entry name" value="SIGMA70_ECF"/>
    <property type="match status" value="1"/>
</dbReference>
<organism evidence="9 10">
    <name type="scientific">Fulvivirga lutea</name>
    <dbReference type="NCBI Taxonomy" id="2810512"/>
    <lineage>
        <taxon>Bacteria</taxon>
        <taxon>Pseudomonadati</taxon>
        <taxon>Bacteroidota</taxon>
        <taxon>Cytophagia</taxon>
        <taxon>Cytophagales</taxon>
        <taxon>Fulvivirgaceae</taxon>
        <taxon>Fulvivirga</taxon>
    </lineage>
</organism>
<evidence type="ECO:0000256" key="4">
    <source>
        <dbReference type="ARBA" id="ARBA00023125"/>
    </source>
</evidence>
<dbReference type="InterPro" id="IPR013324">
    <property type="entry name" value="RNA_pol_sigma_r3/r4-like"/>
</dbReference>
<dbReference type="CDD" id="cd06171">
    <property type="entry name" value="Sigma70_r4"/>
    <property type="match status" value="1"/>
</dbReference>
<evidence type="ECO:0000256" key="1">
    <source>
        <dbReference type="ARBA" id="ARBA00010641"/>
    </source>
</evidence>
<dbReference type="InterPro" id="IPR036388">
    <property type="entry name" value="WH-like_DNA-bd_sf"/>
</dbReference>
<evidence type="ECO:0000313" key="9">
    <source>
        <dbReference type="EMBL" id="QSE98940.1"/>
    </source>
</evidence>
<dbReference type="InterPro" id="IPR007627">
    <property type="entry name" value="RNA_pol_sigma70_r2"/>
</dbReference>
<evidence type="ECO:0000313" key="10">
    <source>
        <dbReference type="Proteomes" id="UP000662783"/>
    </source>
</evidence>
<sequence>MNHLTDDVIISKVLQGNKDSFGLLVDRYRSYCYTIAYNVVKNDEEAEEIAQESFIKAYKSLAKFNQDSKFSTWLYRITFNTALTAQKKAAKYQKTEFDNRMHSPLDFQSNISEQKDQQKYVAKAMDQLLEADKVALTLFYFEEMSLEEICEVTGITLSTIKVRLHRARKRFALELQKLLKEEAINL</sequence>
<dbReference type="AlphaFoldDB" id="A0A974WIR9"/>
<dbReference type="InterPro" id="IPR014284">
    <property type="entry name" value="RNA_pol_sigma-70_dom"/>
</dbReference>
<name>A0A974WIR9_9BACT</name>
<keyword evidence="5 6" id="KW-0804">Transcription</keyword>
<dbReference type="RefSeq" id="WP_205723454.1">
    <property type="nucleotide sequence ID" value="NZ_CP070608.1"/>
</dbReference>
<evidence type="ECO:0000259" key="7">
    <source>
        <dbReference type="Pfam" id="PF04542"/>
    </source>
</evidence>
<feature type="domain" description="RNA polymerase sigma factor 70 region 4 type 2" evidence="8">
    <location>
        <begin position="120"/>
        <end position="170"/>
    </location>
</feature>
<dbReference type="GO" id="GO:0016987">
    <property type="term" value="F:sigma factor activity"/>
    <property type="evidence" value="ECO:0007669"/>
    <property type="project" value="UniProtKB-KW"/>
</dbReference>
<dbReference type="InterPro" id="IPR039425">
    <property type="entry name" value="RNA_pol_sigma-70-like"/>
</dbReference>
<dbReference type="SUPFAM" id="SSF88946">
    <property type="entry name" value="Sigma2 domain of RNA polymerase sigma factors"/>
    <property type="match status" value="1"/>
</dbReference>
<dbReference type="Gene3D" id="1.10.10.10">
    <property type="entry name" value="Winged helix-like DNA-binding domain superfamily/Winged helix DNA-binding domain"/>
    <property type="match status" value="1"/>
</dbReference>
<evidence type="ECO:0000256" key="5">
    <source>
        <dbReference type="ARBA" id="ARBA00023163"/>
    </source>
</evidence>
<dbReference type="GO" id="GO:0006352">
    <property type="term" value="P:DNA-templated transcription initiation"/>
    <property type="evidence" value="ECO:0007669"/>
    <property type="project" value="InterPro"/>
</dbReference>
<dbReference type="InterPro" id="IPR013325">
    <property type="entry name" value="RNA_pol_sigma_r2"/>
</dbReference>
<dbReference type="Proteomes" id="UP000662783">
    <property type="component" value="Chromosome"/>
</dbReference>
<evidence type="ECO:0000256" key="6">
    <source>
        <dbReference type="RuleBase" id="RU000716"/>
    </source>
</evidence>
<dbReference type="NCBIfam" id="TIGR02937">
    <property type="entry name" value="sigma70-ECF"/>
    <property type="match status" value="1"/>
</dbReference>
<evidence type="ECO:0000256" key="2">
    <source>
        <dbReference type="ARBA" id="ARBA00023015"/>
    </source>
</evidence>
<proteinExistence type="inferred from homology"/>
<evidence type="ECO:0000259" key="8">
    <source>
        <dbReference type="Pfam" id="PF08281"/>
    </source>
</evidence>
<feature type="domain" description="RNA polymerase sigma-70 region 2" evidence="7">
    <location>
        <begin position="24"/>
        <end position="90"/>
    </location>
</feature>
<dbReference type="Pfam" id="PF04542">
    <property type="entry name" value="Sigma70_r2"/>
    <property type="match status" value="1"/>
</dbReference>
<keyword evidence="4 6" id="KW-0238">DNA-binding</keyword>
<keyword evidence="3 6" id="KW-0731">Sigma factor</keyword>
<reference evidence="9" key="1">
    <citation type="submission" date="2021-02" db="EMBL/GenBank/DDBJ databases">
        <title>Fulvivirga sp. S481 isolated from sea water.</title>
        <authorList>
            <person name="Bae S.S."/>
            <person name="Baek K."/>
        </authorList>
    </citation>
    <scope>NUCLEOTIDE SEQUENCE</scope>
    <source>
        <strain evidence="9">S481</strain>
    </source>
</reference>
<dbReference type="EMBL" id="CP070608">
    <property type="protein sequence ID" value="QSE98940.1"/>
    <property type="molecule type" value="Genomic_DNA"/>
</dbReference>
<dbReference type="InterPro" id="IPR013249">
    <property type="entry name" value="RNA_pol_sigma70_r4_t2"/>
</dbReference>
<dbReference type="SUPFAM" id="SSF88659">
    <property type="entry name" value="Sigma3 and sigma4 domains of RNA polymerase sigma factors"/>
    <property type="match status" value="1"/>
</dbReference>
<dbReference type="Pfam" id="PF08281">
    <property type="entry name" value="Sigma70_r4_2"/>
    <property type="match status" value="1"/>
</dbReference>
<dbReference type="PANTHER" id="PTHR43133:SF8">
    <property type="entry name" value="RNA POLYMERASE SIGMA FACTOR HI_1459-RELATED"/>
    <property type="match status" value="1"/>
</dbReference>
<keyword evidence="10" id="KW-1185">Reference proteome</keyword>